<dbReference type="GeneID" id="106819639"/>
<feature type="non-terminal residue" evidence="4">
    <location>
        <position position="231"/>
    </location>
</feature>
<dbReference type="InterPro" id="IPR013783">
    <property type="entry name" value="Ig-like_fold"/>
</dbReference>
<dbReference type="Proteomes" id="UP000695022">
    <property type="component" value="Unplaced"/>
</dbReference>
<protein>
    <submittedName>
        <fullName evidence="4">Neural cell adhesion molecule L1-like protein</fullName>
    </submittedName>
</protein>
<evidence type="ECO:0000259" key="2">
    <source>
        <dbReference type="PROSITE" id="PS50835"/>
    </source>
</evidence>
<organism evidence="3 4">
    <name type="scientific">Priapulus caudatus</name>
    <name type="common">Priapulid worm</name>
    <dbReference type="NCBI Taxonomy" id="37621"/>
    <lineage>
        <taxon>Eukaryota</taxon>
        <taxon>Metazoa</taxon>
        <taxon>Ecdysozoa</taxon>
        <taxon>Scalidophora</taxon>
        <taxon>Priapulida</taxon>
        <taxon>Priapulimorpha</taxon>
        <taxon>Priapulimorphida</taxon>
        <taxon>Priapulidae</taxon>
        <taxon>Priapulus</taxon>
    </lineage>
</organism>
<dbReference type="RefSeq" id="XP_014679730.1">
    <property type="nucleotide sequence ID" value="XM_014824244.1"/>
</dbReference>
<feature type="chain" id="PRO_5045040826" evidence="1">
    <location>
        <begin position="23"/>
        <end position="231"/>
    </location>
</feature>
<gene>
    <name evidence="4" type="primary">LOC106819639</name>
</gene>
<dbReference type="PROSITE" id="PS50835">
    <property type="entry name" value="IG_LIKE"/>
    <property type="match status" value="1"/>
</dbReference>
<dbReference type="SUPFAM" id="SSF48726">
    <property type="entry name" value="Immunoglobulin"/>
    <property type="match status" value="1"/>
</dbReference>
<proteinExistence type="predicted"/>
<feature type="signal peptide" evidence="1">
    <location>
        <begin position="1"/>
        <end position="22"/>
    </location>
</feature>
<accession>A0ABM1F5K9</accession>
<dbReference type="Gene3D" id="2.60.40.10">
    <property type="entry name" value="Immunoglobulins"/>
    <property type="match status" value="1"/>
</dbReference>
<feature type="domain" description="Ig-like" evidence="2">
    <location>
        <begin position="32"/>
        <end position="129"/>
    </location>
</feature>
<dbReference type="InterPro" id="IPR007110">
    <property type="entry name" value="Ig-like_dom"/>
</dbReference>
<keyword evidence="3" id="KW-1185">Reference proteome</keyword>
<sequence>MSAVRLRIAGALALLACALVQAKIPGTDPPLPITVNTPPSLTNHSSKLIIIREKVQFELVCEGHSASKQGDEQAELEFLWKKDGVFYERDSWRVFQPDNAGTLTFTQAMEEDAGIYQCLVKNSLGTAVTQYTDVLYGHVGDFSPPVVKEHSVRNGDALHLKCDKIPVSIPPAQLMWTYRPKEQKKNGMMWSIISEPAGGGDKLEGLPQAVDEDKRIAYDEKGDMYFPYVTA</sequence>
<evidence type="ECO:0000313" key="4">
    <source>
        <dbReference type="RefSeq" id="XP_014679730.1"/>
    </source>
</evidence>
<reference evidence="4" key="1">
    <citation type="submission" date="2025-08" db="UniProtKB">
        <authorList>
            <consortium name="RefSeq"/>
        </authorList>
    </citation>
    <scope>IDENTIFICATION</scope>
</reference>
<keyword evidence="1" id="KW-0732">Signal</keyword>
<evidence type="ECO:0000313" key="3">
    <source>
        <dbReference type="Proteomes" id="UP000695022"/>
    </source>
</evidence>
<dbReference type="Pfam" id="PF13927">
    <property type="entry name" value="Ig_3"/>
    <property type="match status" value="1"/>
</dbReference>
<dbReference type="InterPro" id="IPR036179">
    <property type="entry name" value="Ig-like_dom_sf"/>
</dbReference>
<evidence type="ECO:0000256" key="1">
    <source>
        <dbReference type="SAM" id="SignalP"/>
    </source>
</evidence>
<name>A0ABM1F5K9_PRICU</name>